<dbReference type="PANTHER" id="PTHR43725">
    <property type="entry name" value="UDP-GLUCOSE 4-EPIMERASE"/>
    <property type="match status" value="1"/>
</dbReference>
<dbReference type="Pfam" id="PF01370">
    <property type="entry name" value="Epimerase"/>
    <property type="match status" value="1"/>
</dbReference>
<evidence type="ECO:0000256" key="5">
    <source>
        <dbReference type="ARBA" id="ARBA00013189"/>
    </source>
</evidence>
<dbReference type="Gene3D" id="3.90.25.10">
    <property type="entry name" value="UDP-galactose 4-epimerase, domain 1"/>
    <property type="match status" value="1"/>
</dbReference>
<reference evidence="12 13" key="1">
    <citation type="submission" date="2017-06" db="EMBL/GenBank/DDBJ databases">
        <authorList>
            <person name="Kim H.J."/>
            <person name="Triplett B.A."/>
        </authorList>
    </citation>
    <scope>NUCLEOTIDE SEQUENCE [LARGE SCALE GENOMIC DNA]</scope>
    <source>
        <strain evidence="12 13">DSM 22179</strain>
    </source>
</reference>
<gene>
    <name evidence="12" type="ORF">SAMN05445756_0559</name>
</gene>
<dbReference type="Gene3D" id="3.40.50.720">
    <property type="entry name" value="NAD(P)-binding Rossmann-like Domain"/>
    <property type="match status" value="1"/>
</dbReference>
<dbReference type="NCBIfam" id="TIGR01179">
    <property type="entry name" value="galE"/>
    <property type="match status" value="1"/>
</dbReference>
<evidence type="ECO:0000256" key="3">
    <source>
        <dbReference type="ARBA" id="ARBA00004947"/>
    </source>
</evidence>
<dbReference type="EC" id="5.1.3.2" evidence="5 10"/>
<dbReference type="InterPro" id="IPR005886">
    <property type="entry name" value="UDP_G4E"/>
</dbReference>
<keyword evidence="8" id="KW-0299">Galactose metabolism</keyword>
<keyword evidence="7 10" id="KW-0520">NAD</keyword>
<organism evidence="12 13">
    <name type="scientific">Kytococcus aerolatus</name>
    <dbReference type="NCBI Taxonomy" id="592308"/>
    <lineage>
        <taxon>Bacteria</taxon>
        <taxon>Bacillati</taxon>
        <taxon>Actinomycetota</taxon>
        <taxon>Actinomycetes</taxon>
        <taxon>Micrococcales</taxon>
        <taxon>Kytococcaceae</taxon>
        <taxon>Kytococcus</taxon>
    </lineage>
</organism>
<evidence type="ECO:0000313" key="13">
    <source>
        <dbReference type="Proteomes" id="UP000198122"/>
    </source>
</evidence>
<evidence type="ECO:0000256" key="7">
    <source>
        <dbReference type="ARBA" id="ARBA00023027"/>
    </source>
</evidence>
<proteinExistence type="inferred from homology"/>
<evidence type="ECO:0000259" key="11">
    <source>
        <dbReference type="Pfam" id="PF01370"/>
    </source>
</evidence>
<evidence type="ECO:0000313" key="12">
    <source>
        <dbReference type="EMBL" id="SNC61818.1"/>
    </source>
</evidence>
<sequence>MRILVTGGLGYIGSHTSIHLLYRGHQVEVIDNLSNSSPVVWQRIQEISGEEVVFHEVDLMDPKRLDAVLARGFDAVMHFAGLKAVGESVEQPLKYYRQNVVTTLNLLDAMASHGVRCLVFSSSATVYGEDGASPLTEELPTSATNAYGWTKVFIEQILRDLTVADPDWRIASLRYFNPVGAHSSGLIGEDPRGTPNNLVPYISQVAVGRREHLTVHGADYDTPDGTGVRDYIHVEDLAAGHSAALRRLQETSQPFSVWNLGTGAGVSVLEMVEAFRAVSGHPVPVVIGPRRPGDLAVVYASADKALDELGWSARHGLRRMVEDSWRWQRSNPQGYSSVAG</sequence>
<dbReference type="NCBIfam" id="NF007956">
    <property type="entry name" value="PRK10675.1"/>
    <property type="match status" value="1"/>
</dbReference>
<comment type="cofactor">
    <cofactor evidence="2 10">
        <name>NAD(+)</name>
        <dbReference type="ChEBI" id="CHEBI:57540"/>
    </cofactor>
</comment>
<dbReference type="RefSeq" id="WP_088818292.1">
    <property type="nucleotide sequence ID" value="NZ_FYEZ01000001.1"/>
</dbReference>
<comment type="similarity">
    <text evidence="4 10">Belongs to the NAD(P)-dependent epimerase/dehydratase family.</text>
</comment>
<evidence type="ECO:0000256" key="2">
    <source>
        <dbReference type="ARBA" id="ARBA00001911"/>
    </source>
</evidence>
<dbReference type="CDD" id="cd05247">
    <property type="entry name" value="UDP_G4E_1_SDR_e"/>
    <property type="match status" value="1"/>
</dbReference>
<dbReference type="GO" id="GO:0006012">
    <property type="term" value="P:galactose metabolic process"/>
    <property type="evidence" value="ECO:0007669"/>
    <property type="project" value="UniProtKB-UniPathway"/>
</dbReference>
<dbReference type="UniPathway" id="UPA00214"/>
<keyword evidence="10" id="KW-0119">Carbohydrate metabolism</keyword>
<keyword evidence="9 10" id="KW-0413">Isomerase</keyword>
<evidence type="ECO:0000256" key="8">
    <source>
        <dbReference type="ARBA" id="ARBA00023144"/>
    </source>
</evidence>
<dbReference type="Proteomes" id="UP000198122">
    <property type="component" value="Unassembled WGS sequence"/>
</dbReference>
<name>A0A212T717_9MICO</name>
<dbReference type="OrthoDB" id="9801785at2"/>
<dbReference type="EMBL" id="FYEZ01000001">
    <property type="protein sequence ID" value="SNC61818.1"/>
    <property type="molecule type" value="Genomic_DNA"/>
</dbReference>
<dbReference type="SUPFAM" id="SSF51735">
    <property type="entry name" value="NAD(P)-binding Rossmann-fold domains"/>
    <property type="match status" value="1"/>
</dbReference>
<evidence type="ECO:0000256" key="9">
    <source>
        <dbReference type="ARBA" id="ARBA00023235"/>
    </source>
</evidence>
<dbReference type="InterPro" id="IPR001509">
    <property type="entry name" value="Epimerase_deHydtase"/>
</dbReference>
<dbReference type="InterPro" id="IPR036291">
    <property type="entry name" value="NAD(P)-bd_dom_sf"/>
</dbReference>
<evidence type="ECO:0000256" key="10">
    <source>
        <dbReference type="RuleBase" id="RU366046"/>
    </source>
</evidence>
<evidence type="ECO:0000256" key="6">
    <source>
        <dbReference type="ARBA" id="ARBA00018569"/>
    </source>
</evidence>
<dbReference type="PANTHER" id="PTHR43725:SF47">
    <property type="entry name" value="UDP-GLUCOSE 4-EPIMERASE"/>
    <property type="match status" value="1"/>
</dbReference>
<dbReference type="GO" id="GO:0003978">
    <property type="term" value="F:UDP-glucose 4-epimerase activity"/>
    <property type="evidence" value="ECO:0007669"/>
    <property type="project" value="UniProtKB-UniRule"/>
</dbReference>
<comment type="subunit">
    <text evidence="10">Homodimer.</text>
</comment>
<protein>
    <recommendedName>
        <fullName evidence="6 10">UDP-glucose 4-epimerase</fullName>
        <ecNumber evidence="5 10">5.1.3.2</ecNumber>
    </recommendedName>
</protein>
<accession>A0A212T717</accession>
<comment type="pathway">
    <text evidence="3 10">Carbohydrate metabolism; galactose metabolism.</text>
</comment>
<dbReference type="PRINTS" id="PR01713">
    <property type="entry name" value="NUCEPIMERASE"/>
</dbReference>
<dbReference type="GO" id="GO:0005829">
    <property type="term" value="C:cytosol"/>
    <property type="evidence" value="ECO:0007669"/>
    <property type="project" value="TreeGrafter"/>
</dbReference>
<feature type="domain" description="NAD-dependent epimerase/dehydratase" evidence="11">
    <location>
        <begin position="3"/>
        <end position="261"/>
    </location>
</feature>
<comment type="catalytic activity">
    <reaction evidence="1 10">
        <text>UDP-alpha-D-glucose = UDP-alpha-D-galactose</text>
        <dbReference type="Rhea" id="RHEA:22168"/>
        <dbReference type="ChEBI" id="CHEBI:58885"/>
        <dbReference type="ChEBI" id="CHEBI:66914"/>
        <dbReference type="EC" id="5.1.3.2"/>
    </reaction>
</comment>
<keyword evidence="13" id="KW-1185">Reference proteome</keyword>
<evidence type="ECO:0000256" key="4">
    <source>
        <dbReference type="ARBA" id="ARBA00007637"/>
    </source>
</evidence>
<evidence type="ECO:0000256" key="1">
    <source>
        <dbReference type="ARBA" id="ARBA00000083"/>
    </source>
</evidence>
<dbReference type="AlphaFoldDB" id="A0A212T717"/>